<dbReference type="AlphaFoldDB" id="B4JTE6"/>
<sequence>MQQPPKVEVVPPAKPQRLKVTTEQLAGKKQLQFESPLPGRARAMPAMETRTTMRKAAAARRATTTTTTVTTTNMRTITDAETPRNANGVDVTIKTRLAEGCTSLMYACQHGDIVHVLAQMRAKVGAT</sequence>
<dbReference type="InParanoid" id="B4JTE6"/>
<protein>
    <submittedName>
        <fullName evidence="1">GH24250</fullName>
    </submittedName>
</protein>
<proteinExistence type="predicted"/>
<dbReference type="PhylomeDB" id="B4JTE6"/>
<dbReference type="HOGENOM" id="CLU_124628_0_0_1"/>
<dbReference type="OMA" id="RPDSTPH"/>
<evidence type="ECO:0000313" key="2">
    <source>
        <dbReference type="Proteomes" id="UP000001070"/>
    </source>
</evidence>
<reference evidence="1 2" key="1">
    <citation type="journal article" date="2007" name="Nature">
        <title>Evolution of genes and genomes on the Drosophila phylogeny.</title>
        <authorList>
            <consortium name="Drosophila 12 Genomes Consortium"/>
            <person name="Clark A.G."/>
            <person name="Eisen M.B."/>
            <person name="Smith D.R."/>
            <person name="Bergman C.M."/>
            <person name="Oliver B."/>
            <person name="Markow T.A."/>
            <person name="Kaufman T.C."/>
            <person name="Kellis M."/>
            <person name="Gelbart W."/>
            <person name="Iyer V.N."/>
            <person name="Pollard D.A."/>
            <person name="Sackton T.B."/>
            <person name="Larracuente A.M."/>
            <person name="Singh N.D."/>
            <person name="Abad J.P."/>
            <person name="Abt D.N."/>
            <person name="Adryan B."/>
            <person name="Aguade M."/>
            <person name="Akashi H."/>
            <person name="Anderson W.W."/>
            <person name="Aquadro C.F."/>
            <person name="Ardell D.H."/>
            <person name="Arguello R."/>
            <person name="Artieri C.G."/>
            <person name="Barbash D.A."/>
            <person name="Barker D."/>
            <person name="Barsanti P."/>
            <person name="Batterham P."/>
            <person name="Batzoglou S."/>
            <person name="Begun D."/>
            <person name="Bhutkar A."/>
            <person name="Blanco E."/>
            <person name="Bosak S.A."/>
            <person name="Bradley R.K."/>
            <person name="Brand A.D."/>
            <person name="Brent M.R."/>
            <person name="Brooks A.N."/>
            <person name="Brown R.H."/>
            <person name="Butlin R.K."/>
            <person name="Caggese C."/>
            <person name="Calvi B.R."/>
            <person name="Bernardo de Carvalho A."/>
            <person name="Caspi A."/>
            <person name="Castrezana S."/>
            <person name="Celniker S.E."/>
            <person name="Chang J.L."/>
            <person name="Chapple C."/>
            <person name="Chatterji S."/>
            <person name="Chinwalla A."/>
            <person name="Civetta A."/>
            <person name="Clifton S.W."/>
            <person name="Comeron J.M."/>
            <person name="Costello J.C."/>
            <person name="Coyne J.A."/>
            <person name="Daub J."/>
            <person name="David R.G."/>
            <person name="Delcher A.L."/>
            <person name="Delehaunty K."/>
            <person name="Do C.B."/>
            <person name="Ebling H."/>
            <person name="Edwards K."/>
            <person name="Eickbush T."/>
            <person name="Evans J.D."/>
            <person name="Filipski A."/>
            <person name="Findeiss S."/>
            <person name="Freyhult E."/>
            <person name="Fulton L."/>
            <person name="Fulton R."/>
            <person name="Garcia A.C."/>
            <person name="Gardiner A."/>
            <person name="Garfield D.A."/>
            <person name="Garvin B.E."/>
            <person name="Gibson G."/>
            <person name="Gilbert D."/>
            <person name="Gnerre S."/>
            <person name="Godfrey J."/>
            <person name="Good R."/>
            <person name="Gotea V."/>
            <person name="Gravely B."/>
            <person name="Greenberg A.J."/>
            <person name="Griffiths-Jones S."/>
            <person name="Gross S."/>
            <person name="Guigo R."/>
            <person name="Gustafson E.A."/>
            <person name="Haerty W."/>
            <person name="Hahn M.W."/>
            <person name="Halligan D.L."/>
            <person name="Halpern A.L."/>
            <person name="Halter G.M."/>
            <person name="Han M.V."/>
            <person name="Heger A."/>
            <person name="Hillier L."/>
            <person name="Hinrichs A.S."/>
            <person name="Holmes I."/>
            <person name="Hoskins R.A."/>
            <person name="Hubisz M.J."/>
            <person name="Hultmark D."/>
            <person name="Huntley M.A."/>
            <person name="Jaffe D.B."/>
            <person name="Jagadeeshan S."/>
            <person name="Jeck W.R."/>
            <person name="Johnson J."/>
            <person name="Jones C.D."/>
            <person name="Jordan W.C."/>
            <person name="Karpen G.H."/>
            <person name="Kataoka E."/>
            <person name="Keightley P.D."/>
            <person name="Kheradpour P."/>
            <person name="Kirkness E.F."/>
            <person name="Koerich L.B."/>
            <person name="Kristiansen K."/>
            <person name="Kudrna D."/>
            <person name="Kulathinal R.J."/>
            <person name="Kumar S."/>
            <person name="Kwok R."/>
            <person name="Lander E."/>
            <person name="Langley C.H."/>
            <person name="Lapoint R."/>
            <person name="Lazzaro B.P."/>
            <person name="Lee S.J."/>
            <person name="Levesque L."/>
            <person name="Li R."/>
            <person name="Lin C.F."/>
            <person name="Lin M.F."/>
            <person name="Lindblad-Toh K."/>
            <person name="Llopart A."/>
            <person name="Long M."/>
            <person name="Low L."/>
            <person name="Lozovsky E."/>
            <person name="Lu J."/>
            <person name="Luo M."/>
            <person name="Machado C.A."/>
            <person name="Makalowski W."/>
            <person name="Marzo M."/>
            <person name="Matsuda M."/>
            <person name="Matzkin L."/>
            <person name="McAllister B."/>
            <person name="McBride C.S."/>
            <person name="McKernan B."/>
            <person name="McKernan K."/>
            <person name="Mendez-Lago M."/>
            <person name="Minx P."/>
            <person name="Mollenhauer M.U."/>
            <person name="Montooth K."/>
            <person name="Mount S.M."/>
            <person name="Mu X."/>
            <person name="Myers E."/>
            <person name="Negre B."/>
            <person name="Newfeld S."/>
            <person name="Nielsen R."/>
            <person name="Noor M.A."/>
            <person name="O'Grady P."/>
            <person name="Pachter L."/>
            <person name="Papaceit M."/>
            <person name="Parisi M.J."/>
            <person name="Parisi M."/>
            <person name="Parts L."/>
            <person name="Pedersen J.S."/>
            <person name="Pesole G."/>
            <person name="Phillippy A.M."/>
            <person name="Ponting C.P."/>
            <person name="Pop M."/>
            <person name="Porcelli D."/>
            <person name="Powell J.R."/>
            <person name="Prohaska S."/>
            <person name="Pruitt K."/>
            <person name="Puig M."/>
            <person name="Quesneville H."/>
            <person name="Ram K.R."/>
            <person name="Rand D."/>
            <person name="Rasmussen M.D."/>
            <person name="Reed L.K."/>
            <person name="Reenan R."/>
            <person name="Reily A."/>
            <person name="Remington K.A."/>
            <person name="Rieger T.T."/>
            <person name="Ritchie M.G."/>
            <person name="Robin C."/>
            <person name="Rogers Y.H."/>
            <person name="Rohde C."/>
            <person name="Rozas J."/>
            <person name="Rubenfield M.J."/>
            <person name="Ruiz A."/>
            <person name="Russo S."/>
            <person name="Salzberg S.L."/>
            <person name="Sanchez-Gracia A."/>
            <person name="Saranga D.J."/>
            <person name="Sato H."/>
            <person name="Schaeffer S.W."/>
            <person name="Schatz M.C."/>
            <person name="Schlenke T."/>
            <person name="Schwartz R."/>
            <person name="Segarra C."/>
            <person name="Singh R.S."/>
            <person name="Sirot L."/>
            <person name="Sirota M."/>
            <person name="Sisneros N.B."/>
            <person name="Smith C.D."/>
            <person name="Smith T.F."/>
            <person name="Spieth J."/>
            <person name="Stage D.E."/>
            <person name="Stark A."/>
            <person name="Stephan W."/>
            <person name="Strausberg R.L."/>
            <person name="Strempel S."/>
            <person name="Sturgill D."/>
            <person name="Sutton G."/>
            <person name="Sutton G.G."/>
            <person name="Tao W."/>
            <person name="Teichmann S."/>
            <person name="Tobari Y.N."/>
            <person name="Tomimura Y."/>
            <person name="Tsolas J.M."/>
            <person name="Valente V.L."/>
            <person name="Venter E."/>
            <person name="Venter J.C."/>
            <person name="Vicario S."/>
            <person name="Vieira F.G."/>
            <person name="Vilella A.J."/>
            <person name="Villasante A."/>
            <person name="Walenz B."/>
            <person name="Wang J."/>
            <person name="Wasserman M."/>
            <person name="Watts T."/>
            <person name="Wilson D."/>
            <person name="Wilson R.K."/>
            <person name="Wing R.A."/>
            <person name="Wolfner M.F."/>
            <person name="Wong A."/>
            <person name="Wong G.K."/>
            <person name="Wu C.I."/>
            <person name="Wu G."/>
            <person name="Yamamoto D."/>
            <person name="Yang H.P."/>
            <person name="Yang S.P."/>
            <person name="Yorke J.A."/>
            <person name="Yoshida K."/>
            <person name="Zdobnov E."/>
            <person name="Zhang P."/>
            <person name="Zhang Y."/>
            <person name="Zimin A.V."/>
            <person name="Baldwin J."/>
            <person name="Abdouelleil A."/>
            <person name="Abdulkadir J."/>
            <person name="Abebe A."/>
            <person name="Abera B."/>
            <person name="Abreu J."/>
            <person name="Acer S.C."/>
            <person name="Aftuck L."/>
            <person name="Alexander A."/>
            <person name="An P."/>
            <person name="Anderson E."/>
            <person name="Anderson S."/>
            <person name="Arachi H."/>
            <person name="Azer M."/>
            <person name="Bachantsang P."/>
            <person name="Barry A."/>
            <person name="Bayul T."/>
            <person name="Berlin A."/>
            <person name="Bessette D."/>
            <person name="Bloom T."/>
            <person name="Blye J."/>
            <person name="Boguslavskiy L."/>
            <person name="Bonnet C."/>
            <person name="Boukhgalter B."/>
            <person name="Bourzgui I."/>
            <person name="Brown A."/>
            <person name="Cahill P."/>
            <person name="Channer S."/>
            <person name="Cheshatsang Y."/>
            <person name="Chuda L."/>
            <person name="Citroen M."/>
            <person name="Collymore A."/>
            <person name="Cooke P."/>
            <person name="Costello M."/>
            <person name="D'Aco K."/>
            <person name="Daza R."/>
            <person name="De Haan G."/>
            <person name="DeGray S."/>
            <person name="DeMaso C."/>
            <person name="Dhargay N."/>
            <person name="Dooley K."/>
            <person name="Dooley E."/>
            <person name="Doricent M."/>
            <person name="Dorje P."/>
            <person name="Dorjee K."/>
            <person name="Dupes A."/>
            <person name="Elong R."/>
            <person name="Falk J."/>
            <person name="Farina A."/>
            <person name="Faro S."/>
            <person name="Ferguson D."/>
            <person name="Fisher S."/>
            <person name="Foley C.D."/>
            <person name="Franke A."/>
            <person name="Friedrich D."/>
            <person name="Gadbois L."/>
            <person name="Gearin G."/>
            <person name="Gearin C.R."/>
            <person name="Giannoukos G."/>
            <person name="Goode T."/>
            <person name="Graham J."/>
            <person name="Grandbois E."/>
            <person name="Grewal S."/>
            <person name="Gyaltsen K."/>
            <person name="Hafez N."/>
            <person name="Hagos B."/>
            <person name="Hall J."/>
            <person name="Henson C."/>
            <person name="Hollinger A."/>
            <person name="Honan T."/>
            <person name="Huard M.D."/>
            <person name="Hughes L."/>
            <person name="Hurhula B."/>
            <person name="Husby M.E."/>
            <person name="Kamat A."/>
            <person name="Kanga B."/>
            <person name="Kashin S."/>
            <person name="Khazanovich D."/>
            <person name="Kisner P."/>
            <person name="Lance K."/>
            <person name="Lara M."/>
            <person name="Lee W."/>
            <person name="Lennon N."/>
            <person name="Letendre F."/>
            <person name="LeVine R."/>
            <person name="Lipovsky A."/>
            <person name="Liu X."/>
            <person name="Liu J."/>
            <person name="Liu S."/>
            <person name="Lokyitsang T."/>
            <person name="Lokyitsang Y."/>
            <person name="Lubonja R."/>
            <person name="Lui A."/>
            <person name="MacDonald P."/>
            <person name="Magnisalis V."/>
            <person name="Maru K."/>
            <person name="Matthews C."/>
            <person name="McCusker W."/>
            <person name="McDonough S."/>
            <person name="Mehta T."/>
            <person name="Meldrim J."/>
            <person name="Meneus L."/>
            <person name="Mihai O."/>
            <person name="Mihalev A."/>
            <person name="Mihova T."/>
            <person name="Mittelman R."/>
            <person name="Mlenga V."/>
            <person name="Montmayeur A."/>
            <person name="Mulrain L."/>
            <person name="Navidi A."/>
            <person name="Naylor J."/>
            <person name="Negash T."/>
            <person name="Nguyen T."/>
            <person name="Nguyen N."/>
            <person name="Nicol R."/>
            <person name="Norbu C."/>
            <person name="Norbu N."/>
            <person name="Novod N."/>
            <person name="O'Neill B."/>
            <person name="Osman S."/>
            <person name="Markiewicz E."/>
            <person name="Oyono O.L."/>
            <person name="Patti C."/>
            <person name="Phunkhang P."/>
            <person name="Pierre F."/>
            <person name="Priest M."/>
            <person name="Raghuraman S."/>
            <person name="Rege F."/>
            <person name="Reyes R."/>
            <person name="Rise C."/>
            <person name="Rogov P."/>
            <person name="Ross K."/>
            <person name="Ryan E."/>
            <person name="Settipalli S."/>
            <person name="Shea T."/>
            <person name="Sherpa N."/>
            <person name="Shi L."/>
            <person name="Shih D."/>
            <person name="Sparrow T."/>
            <person name="Spaulding J."/>
            <person name="Stalker J."/>
            <person name="Stange-Thomann N."/>
            <person name="Stavropoulos S."/>
            <person name="Stone C."/>
            <person name="Strader C."/>
            <person name="Tesfaye S."/>
            <person name="Thomson T."/>
            <person name="Thoulutsang Y."/>
            <person name="Thoulutsang D."/>
            <person name="Topham K."/>
            <person name="Topping I."/>
            <person name="Tsamla T."/>
            <person name="Vassiliev H."/>
            <person name="Vo A."/>
            <person name="Wangchuk T."/>
            <person name="Wangdi T."/>
            <person name="Weiand M."/>
            <person name="Wilkinson J."/>
            <person name="Wilson A."/>
            <person name="Yadav S."/>
            <person name="Young G."/>
            <person name="Yu Q."/>
            <person name="Zembek L."/>
            <person name="Zhong D."/>
            <person name="Zimmer A."/>
            <person name="Zwirko Z."/>
            <person name="Jaffe D.B."/>
            <person name="Alvarez P."/>
            <person name="Brockman W."/>
            <person name="Butler J."/>
            <person name="Chin C."/>
            <person name="Gnerre S."/>
            <person name="Grabherr M."/>
            <person name="Kleber M."/>
            <person name="Mauceli E."/>
            <person name="MacCallum I."/>
        </authorList>
    </citation>
    <scope>NUCLEOTIDE SEQUENCE [LARGE SCALE GENOMIC DNA]</scope>
    <source>
        <strain evidence="2">Tucson 15287-2541.00</strain>
    </source>
</reference>
<dbReference type="EMBL" id="CH916373">
    <property type="protein sequence ID" value="EDV95036.1"/>
    <property type="molecule type" value="Genomic_DNA"/>
</dbReference>
<accession>B4JTE6</accession>
<keyword evidence="2" id="KW-1185">Reference proteome</keyword>
<dbReference type="Proteomes" id="UP000001070">
    <property type="component" value="Unassembled WGS sequence"/>
</dbReference>
<organism evidence="2">
    <name type="scientific">Drosophila grimshawi</name>
    <name type="common">Hawaiian fruit fly</name>
    <name type="synonym">Idiomyia grimshawi</name>
    <dbReference type="NCBI Taxonomy" id="7222"/>
    <lineage>
        <taxon>Eukaryota</taxon>
        <taxon>Metazoa</taxon>
        <taxon>Ecdysozoa</taxon>
        <taxon>Arthropoda</taxon>
        <taxon>Hexapoda</taxon>
        <taxon>Insecta</taxon>
        <taxon>Pterygota</taxon>
        <taxon>Neoptera</taxon>
        <taxon>Endopterygota</taxon>
        <taxon>Diptera</taxon>
        <taxon>Brachycera</taxon>
        <taxon>Muscomorpha</taxon>
        <taxon>Ephydroidea</taxon>
        <taxon>Drosophilidae</taxon>
        <taxon>Drosophila</taxon>
        <taxon>Hawaiian Drosophila</taxon>
    </lineage>
</organism>
<dbReference type="STRING" id="7222.B4JTE6"/>
<dbReference type="eggNOG" id="ENOG502TBGI">
    <property type="taxonomic scope" value="Eukaryota"/>
</dbReference>
<gene>
    <name evidence="1" type="primary">Dgri\GH24250</name>
    <name evidence="1" type="ORF">Dgri_GH24250</name>
</gene>
<evidence type="ECO:0000313" key="1">
    <source>
        <dbReference type="EMBL" id="EDV95036.1"/>
    </source>
</evidence>
<name>B4JTE6_DROGR</name>